<feature type="compositionally biased region" description="Basic and acidic residues" evidence="1">
    <location>
        <begin position="809"/>
        <end position="829"/>
    </location>
</feature>
<sequence>MARQKFFEPLKAVIEGGVNWMRYGLTHTRRRNAYPPSPLALSPQAKNSREGRVYVVNPFSPPAAVETYRPSPFGPFDTKPARVEVEPITPAWKLSAGQTFILHRFRRTRDSSSPLIPVRCHARFGQGPDLRVLPGAFWSRPPLHHGPFSPPRPHRARVFISRRSFTRCRGSTGTVGWLVSLIQCVVQWFSLGATSSPNTGRDRINLILFRRALAVHASRCQQGSSAILIYEIEAPEPAASLIAVAIIAADPLTNRLGHPPRKLAHKVAEQEIEPLLVAAKSAGDAVRRDARREVGVLFGCEPSETCWTNLKDGLRRGKAMKSGRRATSTRWGDDAEKCLWTVSIYRKAGPWDSGDFAFVIKGSRTPLLSFTVLAPPFSRPRPISAMPVWNVDYTPSRLPRFNPRANLVNIANSNGVPNELDDLTDPQKVAIFDLLAALGLSSGFRGPHHLRDDVDLAYVRNKGARIVSEGLCGLLFEGAAQCTLMEHSNESRVFANVYIDSGSNYFESDQPTEAIERQIYIRLPGPLARIQPPRFLNAAKSFSHDIAILLPEFLNEKKRRAHWSQEVAMMAADTPFLVHVRFPPDVLRRPGLPPPGGNGAGGNNGDDGDDGPDDNNDGPAGNNDGLHHVPPPLAPPPPNVPALNTAALNAAAANMAALNPHALNAAALRALGGRDDGRDDDDEDTISDCSFTSEEWRTLDRLEAVGPCSENTPVPDEERHAEVLREALAASKLSFQEELAGVSLESNVESIASGSQRYPARHVASGSGAIERGMFVNVPPTPAASQRTPTTPSRARTHGGVWVFLPGKGSEKLRASVTNEADHSSHEEQGTPTKKKKSSKVGKGKDKM</sequence>
<name>A0A0H2RU07_9AGAM</name>
<evidence type="ECO:0000256" key="1">
    <source>
        <dbReference type="SAM" id="MobiDB-lite"/>
    </source>
</evidence>
<dbReference type="AlphaFoldDB" id="A0A0H2RU07"/>
<accession>A0A0H2RU07</accession>
<reference evidence="2 3" key="1">
    <citation type="submission" date="2015-04" db="EMBL/GenBank/DDBJ databases">
        <title>Complete genome sequence of Schizopora paradoxa KUC8140, a cosmopolitan wood degrader in East Asia.</title>
        <authorList>
            <consortium name="DOE Joint Genome Institute"/>
            <person name="Min B."/>
            <person name="Park H."/>
            <person name="Jang Y."/>
            <person name="Kim J.-J."/>
            <person name="Kim K.H."/>
            <person name="Pangilinan J."/>
            <person name="Lipzen A."/>
            <person name="Riley R."/>
            <person name="Grigoriev I.V."/>
            <person name="Spatafora J.W."/>
            <person name="Choi I.-G."/>
        </authorList>
    </citation>
    <scope>NUCLEOTIDE SEQUENCE [LARGE SCALE GENOMIC DNA]</scope>
    <source>
        <strain evidence="2 3">KUC8140</strain>
    </source>
</reference>
<feature type="compositionally biased region" description="Polar residues" evidence="1">
    <location>
        <begin position="783"/>
        <end position="794"/>
    </location>
</feature>
<feature type="compositionally biased region" description="Basic residues" evidence="1">
    <location>
        <begin position="833"/>
        <end position="842"/>
    </location>
</feature>
<protein>
    <submittedName>
        <fullName evidence="2">Uncharacterized protein</fullName>
    </submittedName>
</protein>
<proteinExistence type="predicted"/>
<gene>
    <name evidence="2" type="ORF">SCHPADRAFT_888497</name>
</gene>
<evidence type="ECO:0000313" key="3">
    <source>
        <dbReference type="Proteomes" id="UP000053477"/>
    </source>
</evidence>
<feature type="compositionally biased region" description="Acidic residues" evidence="1">
    <location>
        <begin position="606"/>
        <end position="616"/>
    </location>
</feature>
<feature type="compositionally biased region" description="Pro residues" evidence="1">
    <location>
        <begin position="629"/>
        <end position="640"/>
    </location>
</feature>
<dbReference type="InParanoid" id="A0A0H2RU07"/>
<keyword evidence="3" id="KW-1185">Reference proteome</keyword>
<organism evidence="2 3">
    <name type="scientific">Schizopora paradoxa</name>
    <dbReference type="NCBI Taxonomy" id="27342"/>
    <lineage>
        <taxon>Eukaryota</taxon>
        <taxon>Fungi</taxon>
        <taxon>Dikarya</taxon>
        <taxon>Basidiomycota</taxon>
        <taxon>Agaricomycotina</taxon>
        <taxon>Agaricomycetes</taxon>
        <taxon>Hymenochaetales</taxon>
        <taxon>Schizoporaceae</taxon>
        <taxon>Schizopora</taxon>
    </lineage>
</organism>
<feature type="region of interest" description="Disordered" evidence="1">
    <location>
        <begin position="587"/>
        <end position="641"/>
    </location>
</feature>
<feature type="region of interest" description="Disordered" evidence="1">
    <location>
        <begin position="780"/>
        <end position="848"/>
    </location>
</feature>
<evidence type="ECO:0000313" key="2">
    <source>
        <dbReference type="EMBL" id="KLO15470.1"/>
    </source>
</evidence>
<dbReference type="Proteomes" id="UP000053477">
    <property type="component" value="Unassembled WGS sequence"/>
</dbReference>
<dbReference type="EMBL" id="KQ085929">
    <property type="protein sequence ID" value="KLO15470.1"/>
    <property type="molecule type" value="Genomic_DNA"/>
</dbReference>